<dbReference type="InterPro" id="IPR006912">
    <property type="entry name" value="Harbinger_derived_prot"/>
</dbReference>
<reference evidence="2" key="2">
    <citation type="submission" date="2015-03" db="UniProtKB">
        <authorList>
            <consortium name="EnsemblPlants"/>
        </authorList>
    </citation>
    <scope>IDENTIFICATION</scope>
</reference>
<feature type="compositionally biased region" description="Polar residues" evidence="1">
    <location>
        <begin position="42"/>
        <end position="61"/>
    </location>
</feature>
<evidence type="ECO:0000256" key="1">
    <source>
        <dbReference type="SAM" id="MobiDB-lite"/>
    </source>
</evidence>
<dbReference type="AlphaFoldDB" id="A0A0D3AUZ5"/>
<dbReference type="PANTHER" id="PTHR47150:SF5">
    <property type="entry name" value="OS07G0546750 PROTEIN"/>
    <property type="match status" value="1"/>
</dbReference>
<accession>A0A0D3AUZ5</accession>
<reference evidence="2 3" key="1">
    <citation type="journal article" date="2014" name="Genome Biol.">
        <title>Transcriptome and methylome profiling reveals relics of genome dominance in the mesopolyploid Brassica oleracea.</title>
        <authorList>
            <person name="Parkin I.A."/>
            <person name="Koh C."/>
            <person name="Tang H."/>
            <person name="Robinson S.J."/>
            <person name="Kagale S."/>
            <person name="Clarke W.E."/>
            <person name="Town C.D."/>
            <person name="Nixon J."/>
            <person name="Krishnakumar V."/>
            <person name="Bidwell S.L."/>
            <person name="Denoeud F."/>
            <person name="Belcram H."/>
            <person name="Links M.G."/>
            <person name="Just J."/>
            <person name="Clarke C."/>
            <person name="Bender T."/>
            <person name="Huebert T."/>
            <person name="Mason A.S."/>
            <person name="Pires J.C."/>
            <person name="Barker G."/>
            <person name="Moore J."/>
            <person name="Walley P.G."/>
            <person name="Manoli S."/>
            <person name="Batley J."/>
            <person name="Edwards D."/>
            <person name="Nelson M.N."/>
            <person name="Wang X."/>
            <person name="Paterson A.H."/>
            <person name="King G."/>
            <person name="Bancroft I."/>
            <person name="Chalhoub B."/>
            <person name="Sharpe A.G."/>
        </authorList>
    </citation>
    <scope>NUCLEOTIDE SEQUENCE</scope>
    <source>
        <strain evidence="2 3">cv. TO1000</strain>
    </source>
</reference>
<dbReference type="EnsemblPlants" id="Bo2g132460.1">
    <property type="protein sequence ID" value="Bo2g132460.1"/>
    <property type="gene ID" value="Bo2g132460"/>
</dbReference>
<dbReference type="HOGENOM" id="CLU_012390_0_4_1"/>
<dbReference type="Gramene" id="Bo2g132460.1">
    <property type="protein sequence ID" value="Bo2g132460.1"/>
    <property type="gene ID" value="Bo2g132460"/>
</dbReference>
<proteinExistence type="predicted"/>
<evidence type="ECO:0000313" key="3">
    <source>
        <dbReference type="Proteomes" id="UP000032141"/>
    </source>
</evidence>
<dbReference type="Pfam" id="PF04827">
    <property type="entry name" value="Plant_tran"/>
    <property type="match status" value="1"/>
</dbReference>
<keyword evidence="3" id="KW-1185">Reference proteome</keyword>
<organism evidence="2 3">
    <name type="scientific">Brassica oleracea var. oleracea</name>
    <dbReference type="NCBI Taxonomy" id="109376"/>
    <lineage>
        <taxon>Eukaryota</taxon>
        <taxon>Viridiplantae</taxon>
        <taxon>Streptophyta</taxon>
        <taxon>Embryophyta</taxon>
        <taxon>Tracheophyta</taxon>
        <taxon>Spermatophyta</taxon>
        <taxon>Magnoliopsida</taxon>
        <taxon>eudicotyledons</taxon>
        <taxon>Gunneridae</taxon>
        <taxon>Pentapetalae</taxon>
        <taxon>rosids</taxon>
        <taxon>malvids</taxon>
        <taxon>Brassicales</taxon>
        <taxon>Brassicaceae</taxon>
        <taxon>Brassiceae</taxon>
        <taxon>Brassica</taxon>
    </lineage>
</organism>
<name>A0A0D3AUZ5_BRAOL</name>
<sequence length="227" mass="26419">MDLRNPYSHSSSYLGFFHSQQPSVVHENFPYESFHSSSVNLGSSEIPPFSSQQTEAPTQPEVTPVERRERKKWTPADDEVLISAWLNTSKDVVVTNDQNARTFWKRVGEYYAASRHATEERHRKDVERAFGVLQARFAVIKNPSNLWDKSKIGNIMRVCIILHNMIVEDERDSYTQYDLDSFQHEEGVDLTFSVQMPTALFNTIDRRARVREKPVHRQLKHDLIENI</sequence>
<feature type="region of interest" description="Disordered" evidence="1">
    <location>
        <begin position="42"/>
        <end position="70"/>
    </location>
</feature>
<dbReference type="STRING" id="109376.A0A0D3AUZ5"/>
<dbReference type="PANTHER" id="PTHR47150">
    <property type="entry name" value="OS12G0169200 PROTEIN"/>
    <property type="match status" value="1"/>
</dbReference>
<dbReference type="Proteomes" id="UP000032141">
    <property type="component" value="Chromosome C2"/>
</dbReference>
<protein>
    <recommendedName>
        <fullName evidence="4">Myb-like domain-containing protein</fullName>
    </recommendedName>
</protein>
<evidence type="ECO:0000313" key="2">
    <source>
        <dbReference type="EnsemblPlants" id="Bo2g132460.1"/>
    </source>
</evidence>
<evidence type="ECO:0008006" key="4">
    <source>
        <dbReference type="Google" id="ProtNLM"/>
    </source>
</evidence>